<dbReference type="OrthoDB" id="7939567at2759"/>
<feature type="region of interest" description="Disordered" evidence="1">
    <location>
        <begin position="99"/>
        <end position="120"/>
    </location>
</feature>
<dbReference type="EMBL" id="CM000159">
    <property type="protein sequence ID" value="KRK01257.1"/>
    <property type="molecule type" value="Genomic_DNA"/>
</dbReference>
<accession>A0A0R1DW28</accession>
<evidence type="ECO:0000256" key="1">
    <source>
        <dbReference type="SAM" id="MobiDB-lite"/>
    </source>
</evidence>
<dbReference type="GO" id="GO:0008745">
    <property type="term" value="F:N-acetylmuramoyl-L-alanine amidase activity"/>
    <property type="evidence" value="ECO:0007669"/>
    <property type="project" value="UniProtKB-EC"/>
</dbReference>
<feature type="compositionally biased region" description="Low complexity" evidence="1">
    <location>
        <begin position="102"/>
        <end position="120"/>
    </location>
</feature>
<reference evidence="3 4" key="1">
    <citation type="journal article" date="2007" name="Nature">
        <title>Evolution of genes and genomes on the Drosophila phylogeny.</title>
        <authorList>
            <consortium name="Drosophila 12 Genomes Consortium"/>
            <person name="Clark A.G."/>
            <person name="Eisen M.B."/>
            <person name="Smith D.R."/>
            <person name="Bergman C.M."/>
            <person name="Oliver B."/>
            <person name="Markow T.A."/>
            <person name="Kaufman T.C."/>
            <person name="Kellis M."/>
            <person name="Gelbart W."/>
            <person name="Iyer V.N."/>
            <person name="Pollard D.A."/>
            <person name="Sackton T.B."/>
            <person name="Larracuente A.M."/>
            <person name="Singh N.D."/>
            <person name="Abad J.P."/>
            <person name="Abt D.N."/>
            <person name="Adryan B."/>
            <person name="Aguade M."/>
            <person name="Akashi H."/>
            <person name="Anderson W.W."/>
            <person name="Aquadro C.F."/>
            <person name="Ardell D.H."/>
            <person name="Arguello R."/>
            <person name="Artieri C.G."/>
            <person name="Barbash D.A."/>
            <person name="Barker D."/>
            <person name="Barsanti P."/>
            <person name="Batterham P."/>
            <person name="Batzoglou S."/>
            <person name="Begun D."/>
            <person name="Bhutkar A."/>
            <person name="Blanco E."/>
            <person name="Bosak S.A."/>
            <person name="Bradley R.K."/>
            <person name="Brand A.D."/>
            <person name="Brent M.R."/>
            <person name="Brooks A.N."/>
            <person name="Brown R.H."/>
            <person name="Butlin R.K."/>
            <person name="Caggese C."/>
            <person name="Calvi B.R."/>
            <person name="Bernardo de Carvalho A."/>
            <person name="Caspi A."/>
            <person name="Castrezana S."/>
            <person name="Celniker S.E."/>
            <person name="Chang J.L."/>
            <person name="Chapple C."/>
            <person name="Chatterji S."/>
            <person name="Chinwalla A."/>
            <person name="Civetta A."/>
            <person name="Clifton S.W."/>
            <person name="Comeron J.M."/>
            <person name="Costello J.C."/>
            <person name="Coyne J.A."/>
            <person name="Daub J."/>
            <person name="David R.G."/>
            <person name="Delcher A.L."/>
            <person name="Delehaunty K."/>
            <person name="Do C.B."/>
            <person name="Ebling H."/>
            <person name="Edwards K."/>
            <person name="Eickbush T."/>
            <person name="Evans J.D."/>
            <person name="Filipski A."/>
            <person name="Findeiss S."/>
            <person name="Freyhult E."/>
            <person name="Fulton L."/>
            <person name="Fulton R."/>
            <person name="Garcia A.C."/>
            <person name="Gardiner A."/>
            <person name="Garfield D.A."/>
            <person name="Garvin B.E."/>
            <person name="Gibson G."/>
            <person name="Gilbert D."/>
            <person name="Gnerre S."/>
            <person name="Godfrey J."/>
            <person name="Good R."/>
            <person name="Gotea V."/>
            <person name="Gravely B."/>
            <person name="Greenberg A.J."/>
            <person name="Griffiths-Jones S."/>
            <person name="Gross S."/>
            <person name="Guigo R."/>
            <person name="Gustafson E.A."/>
            <person name="Haerty W."/>
            <person name="Hahn M.W."/>
            <person name="Halligan D.L."/>
            <person name="Halpern A.L."/>
            <person name="Halter G.M."/>
            <person name="Han M.V."/>
            <person name="Heger A."/>
            <person name="Hillier L."/>
            <person name="Hinrichs A.S."/>
            <person name="Holmes I."/>
            <person name="Hoskins R.A."/>
            <person name="Hubisz M.J."/>
            <person name="Hultmark D."/>
            <person name="Huntley M.A."/>
            <person name="Jaffe D.B."/>
            <person name="Jagadeeshan S."/>
            <person name="Jeck W.R."/>
            <person name="Johnson J."/>
            <person name="Jones C.D."/>
            <person name="Jordan W.C."/>
            <person name="Karpen G.H."/>
            <person name="Kataoka E."/>
            <person name="Keightley P.D."/>
            <person name="Kheradpour P."/>
            <person name="Kirkness E.F."/>
            <person name="Koerich L.B."/>
            <person name="Kristiansen K."/>
            <person name="Kudrna D."/>
            <person name="Kulathinal R.J."/>
            <person name="Kumar S."/>
            <person name="Kwok R."/>
            <person name="Lander E."/>
            <person name="Langley C.H."/>
            <person name="Lapoint R."/>
            <person name="Lazzaro B.P."/>
            <person name="Lee S.J."/>
            <person name="Levesque L."/>
            <person name="Li R."/>
            <person name="Lin C.F."/>
            <person name="Lin M.F."/>
            <person name="Lindblad-Toh K."/>
            <person name="Llopart A."/>
            <person name="Long M."/>
            <person name="Low L."/>
            <person name="Lozovsky E."/>
            <person name="Lu J."/>
            <person name="Luo M."/>
            <person name="Machado C.A."/>
            <person name="Makalowski W."/>
            <person name="Marzo M."/>
            <person name="Matsuda M."/>
            <person name="Matzkin L."/>
            <person name="McAllister B."/>
            <person name="McBride C.S."/>
            <person name="McKernan B."/>
            <person name="McKernan K."/>
            <person name="Mendez-Lago M."/>
            <person name="Minx P."/>
            <person name="Mollenhauer M.U."/>
            <person name="Montooth K."/>
            <person name="Mount S.M."/>
            <person name="Mu X."/>
            <person name="Myers E."/>
            <person name="Negre B."/>
            <person name="Newfeld S."/>
            <person name="Nielsen R."/>
            <person name="Noor M.A."/>
            <person name="O'Grady P."/>
            <person name="Pachter L."/>
            <person name="Papaceit M."/>
            <person name="Parisi M.J."/>
            <person name="Parisi M."/>
            <person name="Parts L."/>
            <person name="Pedersen J.S."/>
            <person name="Pesole G."/>
            <person name="Phillippy A.M."/>
            <person name="Ponting C.P."/>
            <person name="Pop M."/>
            <person name="Porcelli D."/>
            <person name="Powell J.R."/>
            <person name="Prohaska S."/>
            <person name="Pruitt K."/>
            <person name="Puig M."/>
            <person name="Quesneville H."/>
            <person name="Ram K.R."/>
            <person name="Rand D."/>
            <person name="Rasmussen M.D."/>
            <person name="Reed L.K."/>
            <person name="Reenan R."/>
            <person name="Reily A."/>
            <person name="Remington K.A."/>
            <person name="Rieger T.T."/>
            <person name="Ritchie M.G."/>
            <person name="Robin C."/>
            <person name="Rogers Y.H."/>
            <person name="Rohde C."/>
            <person name="Rozas J."/>
            <person name="Rubenfield M.J."/>
            <person name="Ruiz A."/>
            <person name="Russo S."/>
            <person name="Salzberg S.L."/>
            <person name="Sanchez-Gracia A."/>
            <person name="Saranga D.J."/>
            <person name="Sato H."/>
            <person name="Schaeffer S.W."/>
            <person name="Schatz M.C."/>
            <person name="Schlenke T."/>
            <person name="Schwartz R."/>
            <person name="Segarra C."/>
            <person name="Singh R.S."/>
            <person name="Sirot L."/>
            <person name="Sirota M."/>
            <person name="Sisneros N.B."/>
            <person name="Smith C.D."/>
            <person name="Smith T.F."/>
            <person name="Spieth J."/>
            <person name="Stage D.E."/>
            <person name="Stark A."/>
            <person name="Stephan W."/>
            <person name="Strausberg R.L."/>
            <person name="Strempel S."/>
            <person name="Sturgill D."/>
            <person name="Sutton G."/>
            <person name="Sutton G.G."/>
            <person name="Tao W."/>
            <person name="Teichmann S."/>
            <person name="Tobari Y.N."/>
            <person name="Tomimura Y."/>
            <person name="Tsolas J.M."/>
            <person name="Valente V.L."/>
            <person name="Venter E."/>
            <person name="Venter J.C."/>
            <person name="Vicario S."/>
            <person name="Vieira F.G."/>
            <person name="Vilella A.J."/>
            <person name="Villasante A."/>
            <person name="Walenz B."/>
            <person name="Wang J."/>
            <person name="Wasserman M."/>
            <person name="Watts T."/>
            <person name="Wilson D."/>
            <person name="Wilson R.K."/>
            <person name="Wing R.A."/>
            <person name="Wolfner M.F."/>
            <person name="Wong A."/>
            <person name="Wong G.K."/>
            <person name="Wu C.I."/>
            <person name="Wu G."/>
            <person name="Yamamoto D."/>
            <person name="Yang H.P."/>
            <person name="Yang S.P."/>
            <person name="Yorke J.A."/>
            <person name="Yoshida K."/>
            <person name="Zdobnov E."/>
            <person name="Zhang P."/>
            <person name="Zhang Y."/>
            <person name="Zimin A.V."/>
            <person name="Baldwin J."/>
            <person name="Abdouelleil A."/>
            <person name="Abdulkadir J."/>
            <person name="Abebe A."/>
            <person name="Abera B."/>
            <person name="Abreu J."/>
            <person name="Acer S.C."/>
            <person name="Aftuck L."/>
            <person name="Alexander A."/>
            <person name="An P."/>
            <person name="Anderson E."/>
            <person name="Anderson S."/>
            <person name="Arachi H."/>
            <person name="Azer M."/>
            <person name="Bachantsang P."/>
            <person name="Barry A."/>
            <person name="Bayul T."/>
            <person name="Berlin A."/>
            <person name="Bessette D."/>
            <person name="Bloom T."/>
            <person name="Blye J."/>
            <person name="Boguslavskiy L."/>
            <person name="Bonnet C."/>
            <person name="Boukhgalter B."/>
            <person name="Bourzgui I."/>
            <person name="Brown A."/>
            <person name="Cahill P."/>
            <person name="Channer S."/>
            <person name="Cheshatsang Y."/>
            <person name="Chuda L."/>
            <person name="Citroen M."/>
            <person name="Collymore A."/>
            <person name="Cooke P."/>
            <person name="Costello M."/>
            <person name="D'Aco K."/>
            <person name="Daza R."/>
            <person name="De Haan G."/>
            <person name="DeGray S."/>
            <person name="DeMaso C."/>
            <person name="Dhargay N."/>
            <person name="Dooley K."/>
            <person name="Dooley E."/>
            <person name="Doricent M."/>
            <person name="Dorje P."/>
            <person name="Dorjee K."/>
            <person name="Dupes A."/>
            <person name="Elong R."/>
            <person name="Falk J."/>
            <person name="Farina A."/>
            <person name="Faro S."/>
            <person name="Ferguson D."/>
            <person name="Fisher S."/>
            <person name="Foley C.D."/>
            <person name="Franke A."/>
            <person name="Friedrich D."/>
            <person name="Gadbois L."/>
            <person name="Gearin G."/>
            <person name="Gearin C.R."/>
            <person name="Giannoukos G."/>
            <person name="Goode T."/>
            <person name="Graham J."/>
            <person name="Grandbois E."/>
            <person name="Grewal S."/>
            <person name="Gyaltsen K."/>
            <person name="Hafez N."/>
            <person name="Hagos B."/>
            <person name="Hall J."/>
            <person name="Henson C."/>
            <person name="Hollinger A."/>
            <person name="Honan T."/>
            <person name="Huard M.D."/>
            <person name="Hughes L."/>
            <person name="Hurhula B."/>
            <person name="Husby M.E."/>
            <person name="Kamat A."/>
            <person name="Kanga B."/>
            <person name="Kashin S."/>
            <person name="Khazanovich D."/>
            <person name="Kisner P."/>
            <person name="Lance K."/>
            <person name="Lara M."/>
            <person name="Lee W."/>
            <person name="Lennon N."/>
            <person name="Letendre F."/>
            <person name="LeVine R."/>
            <person name="Lipovsky A."/>
            <person name="Liu X."/>
            <person name="Liu J."/>
            <person name="Liu S."/>
            <person name="Lokyitsang T."/>
            <person name="Lokyitsang Y."/>
            <person name="Lubonja R."/>
            <person name="Lui A."/>
            <person name="MacDonald P."/>
            <person name="Magnisalis V."/>
            <person name="Maru K."/>
            <person name="Matthews C."/>
            <person name="McCusker W."/>
            <person name="McDonough S."/>
            <person name="Mehta T."/>
            <person name="Meldrim J."/>
            <person name="Meneus L."/>
            <person name="Mihai O."/>
            <person name="Mihalev A."/>
            <person name="Mihova T."/>
            <person name="Mittelman R."/>
            <person name="Mlenga V."/>
            <person name="Montmayeur A."/>
            <person name="Mulrain L."/>
            <person name="Navidi A."/>
            <person name="Naylor J."/>
            <person name="Negash T."/>
            <person name="Nguyen T."/>
            <person name="Nguyen N."/>
            <person name="Nicol R."/>
            <person name="Norbu C."/>
            <person name="Norbu N."/>
            <person name="Novod N."/>
            <person name="O'Neill B."/>
            <person name="Osman S."/>
            <person name="Markiewicz E."/>
            <person name="Oyono O.L."/>
            <person name="Patti C."/>
            <person name="Phunkhang P."/>
            <person name="Pierre F."/>
            <person name="Priest M."/>
            <person name="Raghuraman S."/>
            <person name="Rege F."/>
            <person name="Reyes R."/>
            <person name="Rise C."/>
            <person name="Rogov P."/>
            <person name="Ross K."/>
            <person name="Ryan E."/>
            <person name="Settipalli S."/>
            <person name="Shea T."/>
            <person name="Sherpa N."/>
            <person name="Shi L."/>
            <person name="Shih D."/>
            <person name="Sparrow T."/>
            <person name="Spaulding J."/>
            <person name="Stalker J."/>
            <person name="Stange-Thomann N."/>
            <person name="Stavropoulos S."/>
            <person name="Stone C."/>
            <person name="Strader C."/>
            <person name="Tesfaye S."/>
            <person name="Thomson T."/>
            <person name="Thoulutsang Y."/>
            <person name="Thoulutsang D."/>
            <person name="Topham K."/>
            <person name="Topping I."/>
            <person name="Tsamla T."/>
            <person name="Vassiliev H."/>
            <person name="Vo A."/>
            <person name="Wangchuk T."/>
            <person name="Wangdi T."/>
            <person name="Weiand M."/>
            <person name="Wilkinson J."/>
            <person name="Wilson A."/>
            <person name="Yadav S."/>
            <person name="Young G."/>
            <person name="Yu Q."/>
            <person name="Zembek L."/>
            <person name="Zhong D."/>
            <person name="Zimmer A."/>
            <person name="Zwirko Z."/>
            <person name="Jaffe D.B."/>
            <person name="Alvarez P."/>
            <person name="Brockman W."/>
            <person name="Butler J."/>
            <person name="Chin C."/>
            <person name="Gnerre S."/>
            <person name="Grabherr M."/>
            <person name="Kleber M."/>
            <person name="Mauceli E."/>
            <person name="MacCallum I."/>
        </authorList>
    </citation>
    <scope>NUCLEOTIDE SEQUENCE [LARGE SCALE GENOMIC DNA]</scope>
    <source>
        <strain evidence="4">Tai18E2 / Tucson 14021-0261.01</strain>
    </source>
</reference>
<reference evidence="3 4" key="2">
    <citation type="journal article" date="2007" name="PLoS Biol.">
        <title>Principles of genome evolution in the Drosophila melanogaster species group.</title>
        <authorList>
            <person name="Ranz J.M."/>
            <person name="Maurin D."/>
            <person name="Chan Y.S."/>
            <person name="von Grotthuss M."/>
            <person name="Hillier L.W."/>
            <person name="Roote J."/>
            <person name="Ashburner M."/>
            <person name="Bergman C.M."/>
        </authorList>
    </citation>
    <scope>NUCLEOTIDE SEQUENCE [LARGE SCALE GENOMIC DNA]</scope>
    <source>
        <strain evidence="4">Tai18E2 / Tucson 14021-0261.01</strain>
    </source>
</reference>
<feature type="transmembrane region" description="Helical" evidence="2">
    <location>
        <begin position="136"/>
        <end position="154"/>
    </location>
</feature>
<dbReference type="Proteomes" id="UP000002282">
    <property type="component" value="Chromosome 3L"/>
</dbReference>
<organism evidence="3 4">
    <name type="scientific">Drosophila yakuba</name>
    <name type="common">Fruit fly</name>
    <dbReference type="NCBI Taxonomy" id="7245"/>
    <lineage>
        <taxon>Eukaryota</taxon>
        <taxon>Metazoa</taxon>
        <taxon>Ecdysozoa</taxon>
        <taxon>Arthropoda</taxon>
        <taxon>Hexapoda</taxon>
        <taxon>Insecta</taxon>
        <taxon>Pterygota</taxon>
        <taxon>Neoptera</taxon>
        <taxon>Endopterygota</taxon>
        <taxon>Diptera</taxon>
        <taxon>Brachycera</taxon>
        <taxon>Muscomorpha</taxon>
        <taxon>Ephydroidea</taxon>
        <taxon>Drosophilidae</taxon>
        <taxon>Drosophila</taxon>
        <taxon>Sophophora</taxon>
    </lineage>
</organism>
<dbReference type="AlphaFoldDB" id="A0A0R1DW28"/>
<sequence>MPIFVSAYSLRAISKYYDHQDQSGLDKLCHLTNHLVAFISAKLHNVLFALFFATIARRSPSPAAVSQSTYGSLESIPGIHIRVDKDCDVSESTPLLAAAQRSTNTHTPSSHTASSSPALSSCNPTLQHDCINWRSVGLLVMCASALALAAYLLWRQS</sequence>
<keyword evidence="3" id="KW-0378">Hydrolase</keyword>
<name>A0A0R1DW28_DROYA</name>
<keyword evidence="2" id="KW-1133">Transmembrane helix</keyword>
<protein>
    <submittedName>
        <fullName evidence="3">Uncharacterized protein, isoform C</fullName>
        <ecNumber evidence="3">3.5.1.28</ecNumber>
    </submittedName>
</protein>
<keyword evidence="2" id="KW-0472">Membrane</keyword>
<evidence type="ECO:0000313" key="4">
    <source>
        <dbReference type="Proteomes" id="UP000002282"/>
    </source>
</evidence>
<evidence type="ECO:0000313" key="3">
    <source>
        <dbReference type="EMBL" id="KRK01257.1"/>
    </source>
</evidence>
<gene>
    <name evidence="3" type="primary">Dyak\GE21510</name>
    <name evidence="3" type="synonym">dyak_GLEANR_5262</name>
    <name evidence="3" type="synonym">GE21510</name>
    <name evidence="3" type="ORF">Dyak_GE21510</name>
</gene>
<dbReference type="EC" id="3.5.1.28" evidence="3"/>
<feature type="transmembrane region" description="Helical" evidence="2">
    <location>
        <begin position="35"/>
        <end position="56"/>
    </location>
</feature>
<proteinExistence type="predicted"/>
<keyword evidence="2" id="KW-0812">Transmembrane</keyword>
<keyword evidence="4" id="KW-1185">Reference proteome</keyword>
<evidence type="ECO:0000256" key="2">
    <source>
        <dbReference type="SAM" id="Phobius"/>
    </source>
</evidence>